<evidence type="ECO:0000256" key="6">
    <source>
        <dbReference type="ARBA" id="ARBA00023136"/>
    </source>
</evidence>
<sequence length="392" mass="42877">MRAQHSFGLSLGWLRVTTVFLLDIGILSLARRWPTSLAAPSTAWWAGAAVAGMVTTAALITHRRVALTAIMAARLADRFAVPATLLTEGRATGFDHRRRYGRAVVGMRGHRGRVVSVIAVAPPPAESAGRHRRGPESEPTLPAQLIAAGLRQFDVRLDGIDIVSVATEESTGEQPDTAQGAAALPPGRRENWVVLRMDPMRNADAIAARDSVAATLAAATERLAHDLVERHIDARILTIEEFDRVDAAVLAGLQPDHLRRSQRRLKQRKHNGPKQFAATFWMSPRDINSANLERLWLPATATTVLTVRLTAGHGRPEVAVLVRYHSDRRLRRKVYAGLNRLTGRQLTALRTSLPTPTSRTLAVPGIRLDDHDLQVPLGSEAPRTPVRIKIPA</sequence>
<evidence type="ECO:0000256" key="7">
    <source>
        <dbReference type="SAM" id="Phobius"/>
    </source>
</evidence>
<comment type="similarity">
    <text evidence="2">Belongs to the EccE family.</text>
</comment>
<dbReference type="Proteomes" id="UP001190336">
    <property type="component" value="Chromosome"/>
</dbReference>
<evidence type="ECO:0000256" key="2">
    <source>
        <dbReference type="ARBA" id="ARBA00007759"/>
    </source>
</evidence>
<evidence type="ECO:0000313" key="9">
    <source>
        <dbReference type="EMBL" id="CAJ1503004.1"/>
    </source>
</evidence>
<evidence type="ECO:0000256" key="1">
    <source>
        <dbReference type="ARBA" id="ARBA00004236"/>
    </source>
</evidence>
<keyword evidence="3" id="KW-1003">Cell membrane</keyword>
<organism evidence="9 10">
    <name type="scientific">[Mycobacterium] kokjensenii</name>
    <dbReference type="NCBI Taxonomy" id="3064287"/>
    <lineage>
        <taxon>Bacteria</taxon>
        <taxon>Bacillati</taxon>
        <taxon>Actinomycetota</taxon>
        <taxon>Actinomycetes</taxon>
        <taxon>Mycobacteriales</taxon>
        <taxon>Mycobacteriaceae</taxon>
        <taxon>Mycolicibacter</taxon>
    </lineage>
</organism>
<accession>A0ABM9LQI7</accession>
<feature type="domain" description="Type VII secretion system protein EccE" evidence="8">
    <location>
        <begin position="186"/>
        <end position="282"/>
    </location>
</feature>
<dbReference type="RefSeq" id="WP_308473792.1">
    <property type="nucleotide sequence ID" value="NZ_OY726394.1"/>
</dbReference>
<comment type="subcellular location">
    <subcellularLocation>
        <location evidence="1">Cell membrane</location>
    </subcellularLocation>
</comment>
<evidence type="ECO:0000256" key="3">
    <source>
        <dbReference type="ARBA" id="ARBA00022475"/>
    </source>
</evidence>
<keyword evidence="10" id="KW-1185">Reference proteome</keyword>
<feature type="transmembrane region" description="Helical" evidence="7">
    <location>
        <begin position="42"/>
        <end position="61"/>
    </location>
</feature>
<dbReference type="NCBIfam" id="TIGR03923">
    <property type="entry name" value="T7SS_EccE"/>
    <property type="match status" value="1"/>
</dbReference>
<keyword evidence="5 7" id="KW-1133">Transmembrane helix</keyword>
<name>A0ABM9LQI7_9MYCO</name>
<dbReference type="InterPro" id="IPR021368">
    <property type="entry name" value="T7SS_EccE"/>
</dbReference>
<evidence type="ECO:0000259" key="8">
    <source>
        <dbReference type="Pfam" id="PF11203"/>
    </source>
</evidence>
<proteinExistence type="inferred from homology"/>
<keyword evidence="4 7" id="KW-0812">Transmembrane</keyword>
<gene>
    <name evidence="9" type="primary">eccE</name>
    <name evidence="9" type="ORF">MU0083_003076</name>
</gene>
<evidence type="ECO:0000256" key="4">
    <source>
        <dbReference type="ARBA" id="ARBA00022692"/>
    </source>
</evidence>
<dbReference type="Pfam" id="PF11203">
    <property type="entry name" value="EccE"/>
    <property type="match status" value="1"/>
</dbReference>
<reference evidence="9 10" key="1">
    <citation type="submission" date="2023-08" db="EMBL/GenBank/DDBJ databases">
        <authorList>
            <person name="Folkvardsen B D."/>
            <person name="Norman A."/>
        </authorList>
    </citation>
    <scope>NUCLEOTIDE SEQUENCE [LARGE SCALE GENOMIC DNA]</scope>
    <source>
        <strain evidence="9 10">Mu0083</strain>
    </source>
</reference>
<protein>
    <submittedName>
        <fullName evidence="9">Type VII secretion protein EccE</fullName>
    </submittedName>
</protein>
<feature type="transmembrane region" description="Helical" evidence="7">
    <location>
        <begin position="12"/>
        <end position="30"/>
    </location>
</feature>
<evidence type="ECO:0000313" key="10">
    <source>
        <dbReference type="Proteomes" id="UP001190336"/>
    </source>
</evidence>
<dbReference type="InterPro" id="IPR050051">
    <property type="entry name" value="EccE_dom"/>
</dbReference>
<keyword evidence="6 7" id="KW-0472">Membrane</keyword>
<dbReference type="EMBL" id="OY726394">
    <property type="protein sequence ID" value="CAJ1503004.1"/>
    <property type="molecule type" value="Genomic_DNA"/>
</dbReference>
<evidence type="ECO:0000256" key="5">
    <source>
        <dbReference type="ARBA" id="ARBA00022989"/>
    </source>
</evidence>